<keyword evidence="10" id="KW-0812">Transmembrane</keyword>
<evidence type="ECO:0000256" key="6">
    <source>
        <dbReference type="ARBA" id="ARBA00022741"/>
    </source>
</evidence>
<dbReference type="InterPro" id="IPR003661">
    <property type="entry name" value="HisK_dim/P_dom"/>
</dbReference>
<dbReference type="FunFam" id="3.30.565.10:FF:000006">
    <property type="entry name" value="Sensor histidine kinase WalK"/>
    <property type="match status" value="1"/>
</dbReference>
<dbReference type="SMART" id="SM00388">
    <property type="entry name" value="HisKA"/>
    <property type="match status" value="1"/>
</dbReference>
<keyword evidence="6" id="KW-0547">Nucleotide-binding</keyword>
<name>A0A2S0JZJ8_LYSSH</name>
<dbReference type="CDD" id="cd00082">
    <property type="entry name" value="HisKA"/>
    <property type="match status" value="1"/>
</dbReference>
<dbReference type="EC" id="2.7.13.3" evidence="3"/>
<evidence type="ECO:0000256" key="9">
    <source>
        <dbReference type="ARBA" id="ARBA00023012"/>
    </source>
</evidence>
<evidence type="ECO:0000313" key="12">
    <source>
        <dbReference type="EMBL" id="AVK96562.1"/>
    </source>
</evidence>
<dbReference type="SMART" id="SM00387">
    <property type="entry name" value="HATPase_c"/>
    <property type="match status" value="1"/>
</dbReference>
<evidence type="ECO:0000313" key="14">
    <source>
        <dbReference type="Proteomes" id="UP000238825"/>
    </source>
</evidence>
<dbReference type="GO" id="GO:0016036">
    <property type="term" value="P:cellular response to phosphate starvation"/>
    <property type="evidence" value="ECO:0007669"/>
    <property type="project" value="TreeGrafter"/>
</dbReference>
<keyword evidence="7 12" id="KW-0418">Kinase</keyword>
<evidence type="ECO:0000256" key="3">
    <source>
        <dbReference type="ARBA" id="ARBA00012438"/>
    </source>
</evidence>
<feature type="domain" description="Histidine kinase" evidence="11">
    <location>
        <begin position="199"/>
        <end position="412"/>
    </location>
</feature>
<keyword evidence="4" id="KW-0597">Phosphoprotein</keyword>
<dbReference type="EMBL" id="UFSZ01000001">
    <property type="protein sequence ID" value="SUV17641.1"/>
    <property type="molecule type" value="Genomic_DNA"/>
</dbReference>
<evidence type="ECO:0000256" key="7">
    <source>
        <dbReference type="ARBA" id="ARBA00022777"/>
    </source>
</evidence>
<evidence type="ECO:0000256" key="2">
    <source>
        <dbReference type="ARBA" id="ARBA00004651"/>
    </source>
</evidence>
<gene>
    <name evidence="13" type="primary">arlS_3</name>
    <name evidence="12" type="ORF">LS41612_09945</name>
    <name evidence="13" type="ORF">NCTC10338_02747</name>
</gene>
<sequence length="412" mass="47677">MFHKTRKKLSYLYATLYFLLFSLFIIVLYFSLVKLMENQQIQELEAFYIKQEHDYFEYANDNKKTVSYDPNRNYFYYIYTNDHQFIHGDESVRGLKTQVEKAFSPDRQVHDVVRRFEWKEQHFLVLKKPISYHEKVVGYILIGKSVTTQHHFFQKASELLLLLACISTILIGLLSYYMAGKAMVPIQWSFDKQKKFVSDASHELRTPLSIFYSSLDILELEEAKHLTPFGKELITDLKDEAQLMKALLDKLLFLARHDQQQGLAHQEVLQLSTMLEKISTKFQKIMPEPIQFCTQIEDNIELLGDATKIQELLYILLDNAIAYTKQGQITLTLSKQANLITIALADSGIGIPEQELAMVFERFYRSDTSRQRNGTGLGLAIAQAIVEQHGGKIYVTSTVGKGSTFYIEFPVQ</sequence>
<dbReference type="AlphaFoldDB" id="A0A2S0JZJ8"/>
<organism evidence="12 14">
    <name type="scientific">Lysinibacillus sphaericus</name>
    <name type="common">Bacillus sphaericus</name>
    <dbReference type="NCBI Taxonomy" id="1421"/>
    <lineage>
        <taxon>Bacteria</taxon>
        <taxon>Bacillati</taxon>
        <taxon>Bacillota</taxon>
        <taxon>Bacilli</taxon>
        <taxon>Bacillales</taxon>
        <taxon>Bacillaceae</taxon>
        <taxon>Lysinibacillus</taxon>
    </lineage>
</organism>
<dbReference type="GO" id="GO:0000155">
    <property type="term" value="F:phosphorelay sensor kinase activity"/>
    <property type="evidence" value="ECO:0007669"/>
    <property type="project" value="InterPro"/>
</dbReference>
<dbReference type="PANTHER" id="PTHR45453:SF1">
    <property type="entry name" value="PHOSPHATE REGULON SENSOR PROTEIN PHOR"/>
    <property type="match status" value="1"/>
</dbReference>
<dbReference type="SUPFAM" id="SSF47384">
    <property type="entry name" value="Homodimeric domain of signal transducing histidine kinase"/>
    <property type="match status" value="1"/>
</dbReference>
<evidence type="ECO:0000313" key="13">
    <source>
        <dbReference type="EMBL" id="SUV17641.1"/>
    </source>
</evidence>
<dbReference type="InterPro" id="IPR036097">
    <property type="entry name" value="HisK_dim/P_sf"/>
</dbReference>
<dbReference type="InterPro" id="IPR003594">
    <property type="entry name" value="HATPase_dom"/>
</dbReference>
<protein>
    <recommendedName>
        <fullName evidence="3">histidine kinase</fullName>
        <ecNumber evidence="3">2.7.13.3</ecNumber>
    </recommendedName>
</protein>
<dbReference type="InterPro" id="IPR050351">
    <property type="entry name" value="BphY/WalK/GraS-like"/>
</dbReference>
<keyword evidence="9" id="KW-0902">Two-component regulatory system</keyword>
<dbReference type="PROSITE" id="PS50109">
    <property type="entry name" value="HIS_KIN"/>
    <property type="match status" value="1"/>
</dbReference>
<dbReference type="GO" id="GO:0005886">
    <property type="term" value="C:plasma membrane"/>
    <property type="evidence" value="ECO:0007669"/>
    <property type="project" value="UniProtKB-SubCell"/>
</dbReference>
<dbReference type="EMBL" id="CP019980">
    <property type="protein sequence ID" value="AVK96562.1"/>
    <property type="molecule type" value="Genomic_DNA"/>
</dbReference>
<feature type="transmembrane region" description="Helical" evidence="10">
    <location>
        <begin position="159"/>
        <end position="179"/>
    </location>
</feature>
<dbReference type="SUPFAM" id="SSF55874">
    <property type="entry name" value="ATPase domain of HSP90 chaperone/DNA topoisomerase II/histidine kinase"/>
    <property type="match status" value="1"/>
</dbReference>
<dbReference type="Pfam" id="PF00512">
    <property type="entry name" value="HisKA"/>
    <property type="match status" value="1"/>
</dbReference>
<evidence type="ECO:0000256" key="10">
    <source>
        <dbReference type="SAM" id="Phobius"/>
    </source>
</evidence>
<evidence type="ECO:0000259" key="11">
    <source>
        <dbReference type="PROSITE" id="PS50109"/>
    </source>
</evidence>
<dbReference type="RefSeq" id="WP_024361016.1">
    <property type="nucleotide sequence ID" value="NZ_BJNS01000006.1"/>
</dbReference>
<reference evidence="12 14" key="1">
    <citation type="submission" date="2017-03" db="EMBL/GenBank/DDBJ databases">
        <title>The whole genome sequencing and assembly of Lysinibacillus sphaericus DSM 28T strain.</title>
        <authorList>
            <person name="Lee Y.-J."/>
            <person name="Yi H."/>
            <person name="Bahn Y.-S."/>
            <person name="Kim J.F."/>
            <person name="Lee D.-W."/>
        </authorList>
    </citation>
    <scope>NUCLEOTIDE SEQUENCE [LARGE SCALE GENOMIC DNA]</scope>
    <source>
        <strain evidence="12 14">DSM 28</strain>
    </source>
</reference>
<keyword evidence="5 13" id="KW-0808">Transferase</keyword>
<comment type="subcellular location">
    <subcellularLocation>
        <location evidence="2">Cell membrane</location>
        <topology evidence="2">Multi-pass membrane protein</topology>
    </subcellularLocation>
</comment>
<evidence type="ECO:0000256" key="4">
    <source>
        <dbReference type="ARBA" id="ARBA00022553"/>
    </source>
</evidence>
<dbReference type="InterPro" id="IPR004358">
    <property type="entry name" value="Sig_transdc_His_kin-like_C"/>
</dbReference>
<evidence type="ECO:0000256" key="8">
    <source>
        <dbReference type="ARBA" id="ARBA00022840"/>
    </source>
</evidence>
<comment type="catalytic activity">
    <reaction evidence="1">
        <text>ATP + protein L-histidine = ADP + protein N-phospho-L-histidine.</text>
        <dbReference type="EC" id="2.7.13.3"/>
    </reaction>
</comment>
<dbReference type="Pfam" id="PF02518">
    <property type="entry name" value="HATPase_c"/>
    <property type="match status" value="1"/>
</dbReference>
<dbReference type="CDD" id="cd00075">
    <property type="entry name" value="HATPase"/>
    <property type="match status" value="1"/>
</dbReference>
<dbReference type="GO" id="GO:0005524">
    <property type="term" value="F:ATP binding"/>
    <property type="evidence" value="ECO:0007669"/>
    <property type="project" value="UniProtKB-KW"/>
</dbReference>
<dbReference type="PANTHER" id="PTHR45453">
    <property type="entry name" value="PHOSPHATE REGULON SENSOR PROTEIN PHOR"/>
    <property type="match status" value="1"/>
</dbReference>
<dbReference type="Proteomes" id="UP000238825">
    <property type="component" value="Chromosome"/>
</dbReference>
<dbReference type="PRINTS" id="PR00344">
    <property type="entry name" value="BCTRLSENSOR"/>
</dbReference>
<proteinExistence type="predicted"/>
<keyword evidence="10" id="KW-0472">Membrane</keyword>
<keyword evidence="10" id="KW-1133">Transmembrane helix</keyword>
<accession>A0A2S0JZJ8</accession>
<evidence type="ECO:0000256" key="1">
    <source>
        <dbReference type="ARBA" id="ARBA00000085"/>
    </source>
</evidence>
<evidence type="ECO:0000256" key="5">
    <source>
        <dbReference type="ARBA" id="ARBA00022679"/>
    </source>
</evidence>
<dbReference type="GO" id="GO:0004721">
    <property type="term" value="F:phosphoprotein phosphatase activity"/>
    <property type="evidence" value="ECO:0007669"/>
    <property type="project" value="TreeGrafter"/>
</dbReference>
<feature type="transmembrane region" description="Helical" evidence="10">
    <location>
        <begin position="12"/>
        <end position="32"/>
    </location>
</feature>
<dbReference type="Proteomes" id="UP000255295">
    <property type="component" value="Unassembled WGS sequence"/>
</dbReference>
<dbReference type="InterPro" id="IPR036890">
    <property type="entry name" value="HATPase_C_sf"/>
</dbReference>
<evidence type="ECO:0000313" key="15">
    <source>
        <dbReference type="Proteomes" id="UP000255295"/>
    </source>
</evidence>
<dbReference type="Gene3D" id="3.30.565.10">
    <property type="entry name" value="Histidine kinase-like ATPase, C-terminal domain"/>
    <property type="match status" value="1"/>
</dbReference>
<dbReference type="Gene3D" id="1.10.287.130">
    <property type="match status" value="1"/>
</dbReference>
<keyword evidence="8" id="KW-0067">ATP-binding</keyword>
<dbReference type="InterPro" id="IPR005467">
    <property type="entry name" value="His_kinase_dom"/>
</dbReference>
<dbReference type="GeneID" id="48276525"/>
<reference evidence="13 15" key="2">
    <citation type="submission" date="2018-06" db="EMBL/GenBank/DDBJ databases">
        <authorList>
            <consortium name="Pathogen Informatics"/>
            <person name="Doyle S."/>
        </authorList>
    </citation>
    <scope>NUCLEOTIDE SEQUENCE [LARGE SCALE GENOMIC DNA]</scope>
    <source>
        <strain evidence="13 15">NCTC10338</strain>
    </source>
</reference>